<keyword evidence="7" id="KW-1185">Reference proteome</keyword>
<reference evidence="7" key="1">
    <citation type="journal article" date="2019" name="Int. J. Syst. Evol. Microbiol.">
        <title>The Global Catalogue of Microorganisms (GCM) 10K type strain sequencing project: providing services to taxonomists for standard genome sequencing and annotation.</title>
        <authorList>
            <consortium name="The Broad Institute Genomics Platform"/>
            <consortium name="The Broad Institute Genome Sequencing Center for Infectious Disease"/>
            <person name="Wu L."/>
            <person name="Ma J."/>
        </authorList>
    </citation>
    <scope>NUCLEOTIDE SEQUENCE [LARGE SCALE GENOMIC DNA]</scope>
    <source>
        <strain evidence="7">KCTC 22245</strain>
    </source>
</reference>
<dbReference type="RefSeq" id="WP_229786172.1">
    <property type="nucleotide sequence ID" value="NZ_BMXU01000002.1"/>
</dbReference>
<keyword evidence="3" id="KW-0274">FAD</keyword>
<dbReference type="Gene3D" id="1.25.40.80">
    <property type="match status" value="1"/>
</dbReference>
<dbReference type="Gene3D" id="1.10.579.10">
    <property type="entry name" value="DNA Cyclobutane Dipyrimidine Photolyase, subunit A, domain 3"/>
    <property type="match status" value="1"/>
</dbReference>
<name>A0ABV7MCK8_9PROT</name>
<dbReference type="Pfam" id="PF03441">
    <property type="entry name" value="FAD_binding_7"/>
    <property type="match status" value="1"/>
</dbReference>
<keyword evidence="2" id="KW-0285">Flavoprotein</keyword>
<comment type="caution">
    <text evidence="6">The sequence shown here is derived from an EMBL/GenBank/DDBJ whole genome shotgun (WGS) entry which is preliminary data.</text>
</comment>
<evidence type="ECO:0000313" key="7">
    <source>
        <dbReference type="Proteomes" id="UP001595607"/>
    </source>
</evidence>
<evidence type="ECO:0000256" key="4">
    <source>
        <dbReference type="SAM" id="MobiDB-lite"/>
    </source>
</evidence>
<evidence type="ECO:0000313" key="6">
    <source>
        <dbReference type="EMBL" id="MFC3303204.1"/>
    </source>
</evidence>
<dbReference type="SUPFAM" id="SSF48173">
    <property type="entry name" value="Cryptochrome/photolyase FAD-binding domain"/>
    <property type="match status" value="1"/>
</dbReference>
<sequence length="408" mass="45772">MSQDPLLNAPDFFPATRENALARVEAFQPQMGEVYAEERNFDYGPEKRFNVSCLSPYHSHRLLLEKETIAAALEKHSDREAEKFIQEVYWRTYFKGWLEHRPSVWTRYKSAVKSQLEGLSGGQKKAYDQAVAGATDIECMNAWAQELTSSGYLHNHARMWFASIWIFTLRLPWMLGADFFYRHLLDGDAASNTLSWRWVAGLHTPGKNYVATASNIRKFTDGRFNPEGQLAEDPAPLEDDWNGEPGSLPVHETPAKGMRTLLLLHEDDLDFESLPLDGLDLAGVAGITVTDDRSPLGASEKVKQFSIGAVEDALNRADDNLPVDAVKLASPSSALDHAKDIGATQIIYPYAPVGPVKDRLDAARAQWEDAGLSVRAMLRPYDSDAWPHCSKGFFKLKEKIPMLMSAWR</sequence>
<dbReference type="InterPro" id="IPR002081">
    <property type="entry name" value="Cryptochrome/DNA_photolyase_1"/>
</dbReference>
<evidence type="ECO:0000256" key="3">
    <source>
        <dbReference type="ARBA" id="ARBA00022827"/>
    </source>
</evidence>
<feature type="region of interest" description="Disordered" evidence="4">
    <location>
        <begin position="224"/>
        <end position="248"/>
    </location>
</feature>
<dbReference type="PANTHER" id="PTHR11455:SF18">
    <property type="entry name" value="SI:CH1073-390K14.1"/>
    <property type="match status" value="1"/>
</dbReference>
<proteinExistence type="predicted"/>
<dbReference type="Proteomes" id="UP001595607">
    <property type="component" value="Unassembled WGS sequence"/>
</dbReference>
<comment type="cofactor">
    <cofactor evidence="1">
        <name>FAD</name>
        <dbReference type="ChEBI" id="CHEBI:57692"/>
    </cofactor>
</comment>
<evidence type="ECO:0000259" key="5">
    <source>
        <dbReference type="Pfam" id="PF03441"/>
    </source>
</evidence>
<evidence type="ECO:0000256" key="2">
    <source>
        <dbReference type="ARBA" id="ARBA00022630"/>
    </source>
</evidence>
<feature type="domain" description="Cryptochrome/DNA photolyase FAD-binding" evidence="5">
    <location>
        <begin position="84"/>
        <end position="216"/>
    </location>
</feature>
<gene>
    <name evidence="6" type="ORF">ACFONP_10725</name>
</gene>
<evidence type="ECO:0000256" key="1">
    <source>
        <dbReference type="ARBA" id="ARBA00001974"/>
    </source>
</evidence>
<accession>A0ABV7MCK8</accession>
<dbReference type="PANTHER" id="PTHR11455">
    <property type="entry name" value="CRYPTOCHROME"/>
    <property type="match status" value="1"/>
</dbReference>
<dbReference type="InterPro" id="IPR036134">
    <property type="entry name" value="Crypto/Photolyase_FAD-like_sf"/>
</dbReference>
<dbReference type="EMBL" id="JBHRVA010000003">
    <property type="protein sequence ID" value="MFC3303204.1"/>
    <property type="molecule type" value="Genomic_DNA"/>
</dbReference>
<protein>
    <submittedName>
        <fullName evidence="6">FAD-binding domain-containing protein</fullName>
    </submittedName>
</protein>
<dbReference type="InterPro" id="IPR005101">
    <property type="entry name" value="Cryptochr/Photolyase_FAD-bd"/>
</dbReference>
<organism evidence="6 7">
    <name type="scientific">Parvularcula lutaonensis</name>
    <dbReference type="NCBI Taxonomy" id="491923"/>
    <lineage>
        <taxon>Bacteria</taxon>
        <taxon>Pseudomonadati</taxon>
        <taxon>Pseudomonadota</taxon>
        <taxon>Alphaproteobacteria</taxon>
        <taxon>Parvularculales</taxon>
        <taxon>Parvularculaceae</taxon>
        <taxon>Parvularcula</taxon>
    </lineage>
</organism>